<evidence type="ECO:0000313" key="5">
    <source>
        <dbReference type="Proteomes" id="UP001348805"/>
    </source>
</evidence>
<dbReference type="Proteomes" id="UP001348805">
    <property type="component" value="Segment"/>
</dbReference>
<keyword evidence="5" id="KW-1185">Reference proteome</keyword>
<protein>
    <recommendedName>
        <fullName evidence="6">Major capsid protein</fullName>
    </recommendedName>
</protein>
<accession>A0ABZ0YZ48</accession>
<reference evidence="4 5" key="1">
    <citation type="submission" date="2023-11" db="EMBL/GenBank/DDBJ databases">
        <authorList>
            <person name="Cook R."/>
            <person name="Crisci M."/>
            <person name="Pye H."/>
            <person name="Adriaenssens E."/>
            <person name="Santini J."/>
        </authorList>
    </citation>
    <scope>NUCLEOTIDE SEQUENCE [LARGE SCALE GENOMIC DNA]</scope>
    <source>
        <strain evidence="4">Lak_Megaphage_RVC_AP3_GC26</strain>
    </source>
</reference>
<dbReference type="Pfam" id="PF07068">
    <property type="entry name" value="Gp23"/>
    <property type="match status" value="1"/>
</dbReference>
<organism evidence="4 5">
    <name type="scientific">phage Lak_Megaphage_RVC_AP3_GC26</name>
    <dbReference type="NCBI Taxonomy" id="3109225"/>
    <lineage>
        <taxon>Viruses</taxon>
        <taxon>Duplodnaviria</taxon>
        <taxon>Heunggongvirae</taxon>
        <taxon>Uroviricota</taxon>
        <taxon>Caudoviricetes</taxon>
        <taxon>Caudoviricetes code 15 clade</taxon>
    </lineage>
</organism>
<dbReference type="InterPro" id="IPR010762">
    <property type="entry name" value="Gp23/Gp24_T4-like"/>
</dbReference>
<dbReference type="EMBL" id="OR769219">
    <property type="protein sequence ID" value="WQJ51094.1"/>
    <property type="molecule type" value="Genomic_DNA"/>
</dbReference>
<name>A0ABZ0YZ48_9CAUD</name>
<sequence length="666" mass="71652">MKIKSNKSVAQAYESYVNRATTKNSDKAIYESWAPTIKKITGVEDADKLAWMSKLAHNTAKLNEDAFVMPSNAYSQFGGTYQPYNNLYNTLGVGDPVPAGKPALTGADYADNKNLGSGDKYPTLLPLALKVAAKTIGFELVNTTPLDGPTGVLPYMDYVYSGSKQPFGATPAYSAGTQNPKANSQSNAPFEMYGLPHAFKASIAPGEATIVDGSTTDSSAAVKLSPAQIKRMLKGASAMPAGTTLVSKMDVLDGGMQNPAHKADELVVEFVGWSRIDGDPMFKVVSGTQSLGAYFNGGALDFEAVYTPVGTAEEVNVVLTLHAPRLISMLEDQIQGFTGAGERDRDAWYGTYQDGTTLYEPMSRGTGEQTMARQLSLQLFTKHVQVGTIMVGCAVTQEQVTDLQKQWGIDVIKMVENAGINELSATINRHITSRLFALGWKNHYKLVEVEGPAANLNLSFDPSYTATSGVRMTPALAIPQSEQNDPTGVAYKSYVNVALPYKPMYIPSGAAFENRDTLLKRLAVNFLAASNWILQRGRYGAATFAVTNITIATLLQSNANYTFSPVANTISQNGGSLYPIGGMFGLTIYVDPLMGGSDNRVLVGRKGGKDEPGVHFCPYVMAESVQIIAEGTMSPKLMIKSRYALVDAGFYPETQYLTFCVDVAGL</sequence>
<proteinExistence type="predicted"/>
<evidence type="ECO:0000313" key="4">
    <source>
        <dbReference type="EMBL" id="WQJ51094.1"/>
    </source>
</evidence>
<keyword evidence="3" id="KW-0946">Virion</keyword>
<keyword evidence="2" id="KW-0167">Capsid protein</keyword>
<evidence type="ECO:0000256" key="2">
    <source>
        <dbReference type="ARBA" id="ARBA00022561"/>
    </source>
</evidence>
<evidence type="ECO:0000256" key="3">
    <source>
        <dbReference type="ARBA" id="ARBA00022844"/>
    </source>
</evidence>
<comment type="subcellular location">
    <subcellularLocation>
        <location evidence="1">Virion</location>
    </subcellularLocation>
</comment>
<evidence type="ECO:0000256" key="1">
    <source>
        <dbReference type="ARBA" id="ARBA00004328"/>
    </source>
</evidence>
<evidence type="ECO:0008006" key="6">
    <source>
        <dbReference type="Google" id="ProtNLM"/>
    </source>
</evidence>